<protein>
    <submittedName>
        <fullName evidence="2">Uncharacterized protein</fullName>
    </submittedName>
</protein>
<comment type="caution">
    <text evidence="2">The sequence shown here is derived from an EMBL/GenBank/DDBJ whole genome shotgun (WGS) entry which is preliminary data.</text>
</comment>
<dbReference type="Proteomes" id="UP000467700">
    <property type="component" value="Unassembled WGS sequence"/>
</dbReference>
<evidence type="ECO:0000313" key="3">
    <source>
        <dbReference type="Proteomes" id="UP000467700"/>
    </source>
</evidence>
<reference evidence="2 3" key="1">
    <citation type="submission" date="2020-01" db="EMBL/GenBank/DDBJ databases">
        <authorList>
            <person name="Gupta K D."/>
        </authorList>
    </citation>
    <scope>NUCLEOTIDE SEQUENCE [LARGE SCALE GENOMIC DNA]</scope>
</reference>
<feature type="region of interest" description="Disordered" evidence="1">
    <location>
        <begin position="211"/>
        <end position="230"/>
    </location>
</feature>
<proteinExistence type="predicted"/>
<evidence type="ECO:0000313" key="2">
    <source>
        <dbReference type="EMBL" id="CAA7269615.1"/>
    </source>
</evidence>
<dbReference type="AlphaFoldDB" id="A0A8S0W456"/>
<feature type="region of interest" description="Disordered" evidence="1">
    <location>
        <begin position="406"/>
        <end position="429"/>
    </location>
</feature>
<gene>
    <name evidence="2" type="ORF">AAE3_LOCUS11783</name>
</gene>
<dbReference type="EMBL" id="CACVBS010000079">
    <property type="protein sequence ID" value="CAA7269615.1"/>
    <property type="molecule type" value="Genomic_DNA"/>
</dbReference>
<feature type="region of interest" description="Disordered" evidence="1">
    <location>
        <begin position="151"/>
        <end position="186"/>
    </location>
</feature>
<name>A0A8S0W456_CYCAE</name>
<evidence type="ECO:0000256" key="1">
    <source>
        <dbReference type="SAM" id="MobiDB-lite"/>
    </source>
</evidence>
<sequence>MASSNINLLARPVQLALGWEKCIRRIFSQARVSQDEKVESYAAEYTCISRDLLTIMPELKEGQYPVTLFMDLQGGPVVGMGFYNFQPSVHFHKMQLPLHKQEELQRQVPEVPVNIPYPVRDDGSVMYPPSFNFDFGSFLPLASNDGQPIATAESAAQAPMSTTGPGGDNPTTAPPPASDASVPGSTPVVGPALTVVPTLAPAPAAITAPNPPIAPSSTLGHTPTPAPTLPTIVLPVQPALPTRVVQTTWPYKKSTTAASQTSCTPIVDLEGQNIDKSSPKKQSCVPTSKAIIVNSDAELSPNTLPWNSQPENGAQDIAHAINSVMATSSSPQQSSGKCSNCATALLACVHAPGEGRKPCKWCMEGGYRCSFVDCTCCIYHRIACIPSSKTICEPCNQAKEKCSHVPDKPMRTKAAPEGTKSRPEEAEAMALADDKDKPLAKATKPYSLREAIKQKIAALIESLEQLKTYFKAYTDEQDTLCETLSHLVNTNQQTSLEVKTSFQAIVDAFTTHTERLQELSKTVARFNNATESASMDALATGGLPEQNPGALYQSDFLDTGDFYPQADMLQQVHGEFTLAMQMTVDPQALVMQQQPEQQFNFPSMNTLPQHQTTAPSTSYTQNSSQVDTFMCLVIPADLNMNMHPQHLVQCPSSMPGGMPTTSNFGPVNIERPRSGPAMQVHSQVKKRLADELQQLMMKRGRIG</sequence>
<keyword evidence="3" id="KW-1185">Reference proteome</keyword>
<accession>A0A8S0W456</accession>
<organism evidence="2 3">
    <name type="scientific">Cyclocybe aegerita</name>
    <name type="common">Black poplar mushroom</name>
    <name type="synonym">Agrocybe aegerita</name>
    <dbReference type="NCBI Taxonomy" id="1973307"/>
    <lineage>
        <taxon>Eukaryota</taxon>
        <taxon>Fungi</taxon>
        <taxon>Dikarya</taxon>
        <taxon>Basidiomycota</taxon>
        <taxon>Agaricomycotina</taxon>
        <taxon>Agaricomycetes</taxon>
        <taxon>Agaricomycetidae</taxon>
        <taxon>Agaricales</taxon>
        <taxon>Agaricineae</taxon>
        <taxon>Bolbitiaceae</taxon>
        <taxon>Cyclocybe</taxon>
    </lineage>
</organism>